<reference evidence="2" key="1">
    <citation type="journal article" date="2016" name="Nature">
        <title>Genome evolution in the allotetraploid frog Xenopus laevis.</title>
        <authorList>
            <person name="Session A.M."/>
            <person name="Uno Y."/>
            <person name="Kwon T."/>
            <person name="Chapman J.A."/>
            <person name="Toyoda A."/>
            <person name="Takahashi S."/>
            <person name="Fukui A."/>
            <person name="Hikosaka A."/>
            <person name="Suzuki A."/>
            <person name="Kondo M."/>
            <person name="van Heeringen S.J."/>
            <person name="Quigley I."/>
            <person name="Heinz S."/>
            <person name="Ogino H."/>
            <person name="Ochi H."/>
            <person name="Hellsten U."/>
            <person name="Lyons J.B."/>
            <person name="Simakov O."/>
            <person name="Putnam N."/>
            <person name="Stites J."/>
            <person name="Kuroki Y."/>
            <person name="Tanaka T."/>
            <person name="Michiue T."/>
            <person name="Watanabe M."/>
            <person name="Bogdanovic O."/>
            <person name="Lister R."/>
            <person name="Georgiou G."/>
            <person name="Paranjpe S.S."/>
            <person name="van Kruijsbergen I."/>
            <person name="Shu S."/>
            <person name="Carlson J."/>
            <person name="Kinoshita T."/>
            <person name="Ohta Y."/>
            <person name="Mawaribuchi S."/>
            <person name="Jenkins J."/>
            <person name="Grimwood J."/>
            <person name="Schmutz J."/>
            <person name="Mitros T."/>
            <person name="Mozaffari S.V."/>
            <person name="Suzuki Y."/>
            <person name="Haramoto Y."/>
            <person name="Yamamoto T.S."/>
            <person name="Takagi C."/>
            <person name="Heald R."/>
            <person name="Miller K."/>
            <person name="Haudenschild C."/>
            <person name="Kitzman J."/>
            <person name="Nakayama T."/>
            <person name="Izutsu Y."/>
            <person name="Robert J."/>
            <person name="Fortriede J."/>
            <person name="Burns K."/>
            <person name="Lotay V."/>
            <person name="Karimi K."/>
            <person name="Yasuoka Y."/>
            <person name="Dichmann D.S."/>
            <person name="Flajnik M.F."/>
            <person name="Houston D.W."/>
            <person name="Shendure J."/>
            <person name="DuPasquier L."/>
            <person name="Vize P.D."/>
            <person name="Zorn A.M."/>
            <person name="Ito M."/>
            <person name="Marcotte E.M."/>
            <person name="Wallingford J.B."/>
            <person name="Ito Y."/>
            <person name="Asashima M."/>
            <person name="Ueno N."/>
            <person name="Matsuda Y."/>
            <person name="Veenstra G.J."/>
            <person name="Fujiyama A."/>
            <person name="Harland R.M."/>
            <person name="Taira M."/>
            <person name="Rokhsar D.S."/>
        </authorList>
    </citation>
    <scope>NUCLEOTIDE SEQUENCE [LARGE SCALE GENOMIC DNA]</scope>
    <source>
        <strain evidence="2">J</strain>
    </source>
</reference>
<gene>
    <name evidence="1" type="ORF">XELAEV_18044820mg</name>
</gene>
<dbReference type="Proteomes" id="UP000694892">
    <property type="component" value="Chromosome 9_10L"/>
</dbReference>
<name>A0A974C044_XENLA</name>
<evidence type="ECO:0000313" key="2">
    <source>
        <dbReference type="Proteomes" id="UP000694892"/>
    </source>
</evidence>
<accession>A0A974C044</accession>
<protein>
    <submittedName>
        <fullName evidence="1">Uncharacterized protein</fullName>
    </submittedName>
</protein>
<organism evidence="1 2">
    <name type="scientific">Xenopus laevis</name>
    <name type="common">African clawed frog</name>
    <dbReference type="NCBI Taxonomy" id="8355"/>
    <lineage>
        <taxon>Eukaryota</taxon>
        <taxon>Metazoa</taxon>
        <taxon>Chordata</taxon>
        <taxon>Craniata</taxon>
        <taxon>Vertebrata</taxon>
        <taxon>Euteleostomi</taxon>
        <taxon>Amphibia</taxon>
        <taxon>Batrachia</taxon>
        <taxon>Anura</taxon>
        <taxon>Pipoidea</taxon>
        <taxon>Pipidae</taxon>
        <taxon>Xenopodinae</taxon>
        <taxon>Xenopus</taxon>
        <taxon>Xenopus</taxon>
    </lineage>
</organism>
<proteinExistence type="predicted"/>
<dbReference type="EMBL" id="CM004482">
    <property type="protein sequence ID" value="OCT63720.1"/>
    <property type="molecule type" value="Genomic_DNA"/>
</dbReference>
<dbReference type="AlphaFoldDB" id="A0A974C044"/>
<evidence type="ECO:0000313" key="1">
    <source>
        <dbReference type="EMBL" id="OCT63720.1"/>
    </source>
</evidence>
<sequence length="86" mass="9837">MGKFVPFRQKIYKTQLLIPTTIDKKVNGRQFLSRVGTVAGKFSQQICVLVEGETQKFAAHSPITRFILNKLVQFKVALGKDKRWGR</sequence>